<dbReference type="EMBL" id="RXIL01000152">
    <property type="protein sequence ID" value="RZN66768.1"/>
    <property type="molecule type" value="Genomic_DNA"/>
</dbReference>
<keyword evidence="1" id="KW-1133">Transmembrane helix</keyword>
<organism evidence="2 3">
    <name type="scientific">Candidatus Methanolliviera hydrocarbonicum</name>
    <dbReference type="NCBI Taxonomy" id="2491085"/>
    <lineage>
        <taxon>Archaea</taxon>
        <taxon>Methanobacteriati</taxon>
        <taxon>Methanobacteriota</taxon>
        <taxon>Candidatus Methanoliparia</taxon>
        <taxon>Candidatus Methanoliparales</taxon>
        <taxon>Candidatus Methanollivieraceae</taxon>
        <taxon>Candidatus Methanolliviera</taxon>
    </lineage>
</organism>
<feature type="transmembrane region" description="Helical" evidence="1">
    <location>
        <begin position="90"/>
        <end position="108"/>
    </location>
</feature>
<proteinExistence type="predicted"/>
<evidence type="ECO:0000313" key="3">
    <source>
        <dbReference type="Proteomes" id="UP000320766"/>
    </source>
</evidence>
<dbReference type="AlphaFoldDB" id="A0A520KUP0"/>
<evidence type="ECO:0000256" key="1">
    <source>
        <dbReference type="SAM" id="Phobius"/>
    </source>
</evidence>
<feature type="transmembrane region" description="Helical" evidence="1">
    <location>
        <begin position="114"/>
        <end position="142"/>
    </location>
</feature>
<comment type="caution">
    <text evidence="2">The sequence shown here is derived from an EMBL/GenBank/DDBJ whole genome shotgun (WGS) entry which is preliminary data.</text>
</comment>
<keyword evidence="2" id="KW-0378">Hydrolase</keyword>
<protein>
    <submittedName>
        <fullName evidence="2">Metal-dependent hydrolase</fullName>
    </submittedName>
</protein>
<name>A0A520KUP0_9EURY</name>
<dbReference type="InterPro" id="IPR007404">
    <property type="entry name" value="YdjM-like"/>
</dbReference>
<keyword evidence="1" id="KW-0812">Transmembrane</keyword>
<dbReference type="GO" id="GO:0016787">
    <property type="term" value="F:hydrolase activity"/>
    <property type="evidence" value="ECO:0007669"/>
    <property type="project" value="UniProtKB-KW"/>
</dbReference>
<accession>A0A520KUP0</accession>
<reference evidence="2 3" key="1">
    <citation type="journal article" date="2019" name="Nat. Microbiol.">
        <title>Wide diversity of methane and short-chain alkane metabolisms in uncultured archaea.</title>
        <authorList>
            <person name="Borrel G."/>
            <person name="Adam P.S."/>
            <person name="McKay L.J."/>
            <person name="Chen L.X."/>
            <person name="Sierra-Garcia I.N."/>
            <person name="Sieber C.M."/>
            <person name="Letourneur Q."/>
            <person name="Ghozlane A."/>
            <person name="Andersen G.L."/>
            <person name="Li W.J."/>
            <person name="Hallam S.J."/>
            <person name="Muyzer G."/>
            <person name="de Oliveira V.M."/>
            <person name="Inskeep W.P."/>
            <person name="Banfield J.F."/>
            <person name="Gribaldo S."/>
        </authorList>
    </citation>
    <scope>NUCLEOTIDE SEQUENCE [LARGE SCALE GENOMIC DNA]</scope>
    <source>
        <strain evidence="2">NM1b</strain>
    </source>
</reference>
<gene>
    <name evidence="2" type="ORF">EF807_08175</name>
</gene>
<feature type="transmembrane region" description="Helical" evidence="1">
    <location>
        <begin position="163"/>
        <end position="182"/>
    </location>
</feature>
<keyword evidence="1" id="KW-0472">Membrane</keyword>
<evidence type="ECO:0000313" key="2">
    <source>
        <dbReference type="EMBL" id="RZN66768.1"/>
    </source>
</evidence>
<dbReference type="Pfam" id="PF04307">
    <property type="entry name" value="YdjM"/>
    <property type="match status" value="1"/>
</dbReference>
<dbReference type="Proteomes" id="UP000320766">
    <property type="component" value="Unassembled WGS sequence"/>
</dbReference>
<sequence length="183" mass="20000">MVNWCSCNGYQLIDSVDPRKDGLIKAACEILKEVIPAMKQLTHAASGILLASLALHYTSHNALCILCWTVTWSIISDFDVHVPTLEHREVTHTLAFALFSGALVLALGKSPSTLFYASLASLAVILHLVLDSLTPNGVPLWMPFSRKRVRFPVIGGKIRSDNRIFNLIIQAIAIGAAIMIIIP</sequence>